<sequence length="277" mass="28453">MPAKGVLDVAELSNLVSESVERLRRDKPLVQCLTNIVVANFTANVLLAAGAVPAMVDNPQESEGFASAADGVLVNTGTPYRETAEAMVVAARGAVTSNTPWVLDPVGVGMPWRTQVALDALHVGAPAVIRANASEVLTLAGADASARGPEAGDTVEDALTSAVQLVRDHNCVVSISGPVDHILDADRHVTVSSGHEWMTRVTGVGCSLGALTAAFAGVQNDHLIAAASATAMLCVAAERAVERSAGPGAFAQALIDELFLVSPDEVGERGGFRDVTA</sequence>
<comment type="cofactor">
    <cofactor evidence="2 11">
        <name>Mg(2+)</name>
        <dbReference type="ChEBI" id="CHEBI:18420"/>
    </cofactor>
</comment>
<gene>
    <name evidence="11 12" type="primary">thiM</name>
    <name evidence="12" type="ORF">FYJ43_06830</name>
</gene>
<evidence type="ECO:0000256" key="3">
    <source>
        <dbReference type="ARBA" id="ARBA00004868"/>
    </source>
</evidence>
<dbReference type="HAMAP" id="MF_00228">
    <property type="entry name" value="Thz_kinase"/>
    <property type="match status" value="1"/>
</dbReference>
<dbReference type="GO" id="GO:0005524">
    <property type="term" value="F:ATP binding"/>
    <property type="evidence" value="ECO:0007669"/>
    <property type="project" value="UniProtKB-UniRule"/>
</dbReference>
<dbReference type="InterPro" id="IPR029056">
    <property type="entry name" value="Ribokinase-like"/>
</dbReference>
<keyword evidence="4 11" id="KW-0808">Transferase</keyword>
<dbReference type="SUPFAM" id="SSF53613">
    <property type="entry name" value="Ribokinase-like"/>
    <property type="match status" value="1"/>
</dbReference>
<evidence type="ECO:0000313" key="12">
    <source>
        <dbReference type="EMBL" id="MSS45760.1"/>
    </source>
</evidence>
<feature type="binding site" evidence="11">
    <location>
        <position position="176"/>
    </location>
    <ligand>
        <name>ATP</name>
        <dbReference type="ChEBI" id="CHEBI:30616"/>
    </ligand>
</feature>
<feature type="binding site" evidence="11">
    <location>
        <position position="130"/>
    </location>
    <ligand>
        <name>ATP</name>
        <dbReference type="ChEBI" id="CHEBI:30616"/>
    </ligand>
</feature>
<name>A0A7K0J727_9ACTN</name>
<evidence type="ECO:0000256" key="4">
    <source>
        <dbReference type="ARBA" id="ARBA00022679"/>
    </source>
</evidence>
<dbReference type="AlphaFoldDB" id="A0A7K0J727"/>
<dbReference type="RefSeq" id="WP_154563102.1">
    <property type="nucleotide sequence ID" value="NZ_VUMG01000002.1"/>
</dbReference>
<dbReference type="InterPro" id="IPR000417">
    <property type="entry name" value="Hyethyz_kinase"/>
</dbReference>
<dbReference type="PIRSF" id="PIRSF000513">
    <property type="entry name" value="Thz_kinase"/>
    <property type="match status" value="1"/>
</dbReference>
<keyword evidence="8 11" id="KW-0067">ATP-binding</keyword>
<keyword evidence="9 11" id="KW-0460">Magnesium</keyword>
<comment type="similarity">
    <text evidence="11">Belongs to the Thz kinase family.</text>
</comment>
<proteinExistence type="inferred from homology"/>
<evidence type="ECO:0000256" key="11">
    <source>
        <dbReference type="HAMAP-Rule" id="MF_00228"/>
    </source>
</evidence>
<evidence type="ECO:0000256" key="8">
    <source>
        <dbReference type="ARBA" id="ARBA00022840"/>
    </source>
</evidence>
<evidence type="ECO:0000256" key="6">
    <source>
        <dbReference type="ARBA" id="ARBA00022741"/>
    </source>
</evidence>
<evidence type="ECO:0000256" key="2">
    <source>
        <dbReference type="ARBA" id="ARBA00001946"/>
    </source>
</evidence>
<evidence type="ECO:0000256" key="5">
    <source>
        <dbReference type="ARBA" id="ARBA00022723"/>
    </source>
</evidence>
<reference evidence="12 13" key="1">
    <citation type="submission" date="2019-08" db="EMBL/GenBank/DDBJ databases">
        <title>In-depth cultivation of the pig gut microbiome towards novel bacterial diversity and tailored functional studies.</title>
        <authorList>
            <person name="Wylensek D."/>
            <person name="Hitch T.C.A."/>
            <person name="Clavel T."/>
        </authorList>
    </citation>
    <scope>NUCLEOTIDE SEQUENCE [LARGE SCALE GENOMIC DNA]</scope>
    <source>
        <strain evidence="12 13">WCA-380-WT-3A</strain>
    </source>
</reference>
<dbReference type="Pfam" id="PF02110">
    <property type="entry name" value="HK"/>
    <property type="match status" value="1"/>
</dbReference>
<dbReference type="GO" id="GO:0009229">
    <property type="term" value="P:thiamine diphosphate biosynthetic process"/>
    <property type="evidence" value="ECO:0007669"/>
    <property type="project" value="UniProtKB-UniRule"/>
</dbReference>
<comment type="catalytic activity">
    <reaction evidence="1 11">
        <text>5-(2-hydroxyethyl)-4-methylthiazole + ATP = 4-methyl-5-(2-phosphooxyethyl)-thiazole + ADP + H(+)</text>
        <dbReference type="Rhea" id="RHEA:24212"/>
        <dbReference type="ChEBI" id="CHEBI:15378"/>
        <dbReference type="ChEBI" id="CHEBI:17957"/>
        <dbReference type="ChEBI" id="CHEBI:30616"/>
        <dbReference type="ChEBI" id="CHEBI:58296"/>
        <dbReference type="ChEBI" id="CHEBI:456216"/>
        <dbReference type="EC" id="2.7.1.50"/>
    </reaction>
</comment>
<comment type="pathway">
    <text evidence="3 11">Cofactor biosynthesis; thiamine diphosphate biosynthesis; 4-methyl-5-(2-phosphoethyl)-thiazole from 5-(2-hydroxyethyl)-4-methylthiazole: step 1/1.</text>
</comment>
<keyword evidence="6 11" id="KW-0547">Nucleotide-binding</keyword>
<dbReference type="UniPathway" id="UPA00060">
    <property type="reaction ID" value="UER00139"/>
</dbReference>
<evidence type="ECO:0000256" key="7">
    <source>
        <dbReference type="ARBA" id="ARBA00022777"/>
    </source>
</evidence>
<accession>A0A7K0J727</accession>
<keyword evidence="5 11" id="KW-0479">Metal-binding</keyword>
<dbReference type="PRINTS" id="PR01099">
    <property type="entry name" value="HYETHTZKNASE"/>
</dbReference>
<comment type="function">
    <text evidence="11">Catalyzes the phosphorylation of the hydroxyl group of 4-methyl-5-beta-hydroxyethylthiazole (THZ).</text>
</comment>
<dbReference type="EC" id="2.7.1.50" evidence="11"/>
<feature type="binding site" evidence="11">
    <location>
        <position position="55"/>
    </location>
    <ligand>
        <name>substrate</name>
    </ligand>
</feature>
<dbReference type="Proteomes" id="UP000466104">
    <property type="component" value="Unassembled WGS sequence"/>
</dbReference>
<keyword evidence="7 11" id="KW-0418">Kinase</keyword>
<evidence type="ECO:0000256" key="9">
    <source>
        <dbReference type="ARBA" id="ARBA00022842"/>
    </source>
</evidence>
<dbReference type="CDD" id="cd01170">
    <property type="entry name" value="THZ_kinase"/>
    <property type="match status" value="1"/>
</dbReference>
<evidence type="ECO:0000256" key="10">
    <source>
        <dbReference type="ARBA" id="ARBA00022977"/>
    </source>
</evidence>
<dbReference type="GO" id="GO:0009228">
    <property type="term" value="P:thiamine biosynthetic process"/>
    <property type="evidence" value="ECO:0007669"/>
    <property type="project" value="UniProtKB-KW"/>
</dbReference>
<organism evidence="12 13">
    <name type="scientific">Cutibacterium porci</name>
    <dbReference type="NCBI Taxonomy" id="2605781"/>
    <lineage>
        <taxon>Bacteria</taxon>
        <taxon>Bacillati</taxon>
        <taxon>Actinomycetota</taxon>
        <taxon>Actinomycetes</taxon>
        <taxon>Propionibacteriales</taxon>
        <taxon>Propionibacteriaceae</taxon>
        <taxon>Cutibacterium</taxon>
    </lineage>
</organism>
<comment type="caution">
    <text evidence="12">The sequence shown here is derived from an EMBL/GenBank/DDBJ whole genome shotgun (WGS) entry which is preliminary data.</text>
</comment>
<keyword evidence="10 11" id="KW-0784">Thiamine biosynthesis</keyword>
<evidence type="ECO:0000313" key="13">
    <source>
        <dbReference type="Proteomes" id="UP000466104"/>
    </source>
</evidence>
<dbReference type="GO" id="GO:0000287">
    <property type="term" value="F:magnesium ion binding"/>
    <property type="evidence" value="ECO:0007669"/>
    <property type="project" value="UniProtKB-UniRule"/>
</dbReference>
<keyword evidence="13" id="KW-1185">Reference proteome</keyword>
<dbReference type="GO" id="GO:0004417">
    <property type="term" value="F:hydroxyethylthiazole kinase activity"/>
    <property type="evidence" value="ECO:0007669"/>
    <property type="project" value="UniProtKB-UniRule"/>
</dbReference>
<protein>
    <recommendedName>
        <fullName evidence="11">Hydroxyethylthiazole kinase</fullName>
        <ecNumber evidence="11">2.7.1.50</ecNumber>
    </recommendedName>
    <alternativeName>
        <fullName evidence="11">4-methyl-5-beta-hydroxyethylthiazole kinase</fullName>
        <shortName evidence="11">TH kinase</shortName>
        <shortName evidence="11">Thz kinase</shortName>
    </alternativeName>
</protein>
<dbReference type="NCBIfam" id="NF006830">
    <property type="entry name" value="PRK09355.1"/>
    <property type="match status" value="1"/>
</dbReference>
<feature type="binding site" evidence="11">
    <location>
        <position position="203"/>
    </location>
    <ligand>
        <name>substrate</name>
    </ligand>
</feature>
<dbReference type="EMBL" id="VUMG01000002">
    <property type="protein sequence ID" value="MSS45760.1"/>
    <property type="molecule type" value="Genomic_DNA"/>
</dbReference>
<evidence type="ECO:0000256" key="1">
    <source>
        <dbReference type="ARBA" id="ARBA00001771"/>
    </source>
</evidence>
<dbReference type="Gene3D" id="3.40.1190.20">
    <property type="match status" value="1"/>
</dbReference>